<proteinExistence type="predicted"/>
<name>A0A2P2MYY8_RHIMU</name>
<protein>
    <submittedName>
        <fullName evidence="1">Uncharacterized protein</fullName>
    </submittedName>
</protein>
<dbReference type="AlphaFoldDB" id="A0A2P2MYY8"/>
<dbReference type="EMBL" id="GGEC01054939">
    <property type="protein sequence ID" value="MBX35423.1"/>
    <property type="molecule type" value="Transcribed_RNA"/>
</dbReference>
<reference evidence="1" key="1">
    <citation type="submission" date="2018-02" db="EMBL/GenBank/DDBJ databases">
        <title>Rhizophora mucronata_Transcriptome.</title>
        <authorList>
            <person name="Meera S.P."/>
            <person name="Sreeshan A."/>
            <person name="Augustine A."/>
        </authorList>
    </citation>
    <scope>NUCLEOTIDE SEQUENCE</scope>
    <source>
        <tissue evidence="1">Leaf</tissue>
    </source>
</reference>
<evidence type="ECO:0000313" key="1">
    <source>
        <dbReference type="EMBL" id="MBX35423.1"/>
    </source>
</evidence>
<organism evidence="1">
    <name type="scientific">Rhizophora mucronata</name>
    <name type="common">Asiatic mangrove</name>
    <dbReference type="NCBI Taxonomy" id="61149"/>
    <lineage>
        <taxon>Eukaryota</taxon>
        <taxon>Viridiplantae</taxon>
        <taxon>Streptophyta</taxon>
        <taxon>Embryophyta</taxon>
        <taxon>Tracheophyta</taxon>
        <taxon>Spermatophyta</taxon>
        <taxon>Magnoliopsida</taxon>
        <taxon>eudicotyledons</taxon>
        <taxon>Gunneridae</taxon>
        <taxon>Pentapetalae</taxon>
        <taxon>rosids</taxon>
        <taxon>fabids</taxon>
        <taxon>Malpighiales</taxon>
        <taxon>Rhizophoraceae</taxon>
        <taxon>Rhizophora</taxon>
    </lineage>
</organism>
<sequence length="25" mass="3144">MADFVPHWEMKFHFLRPKKPDTRKT</sequence>
<accession>A0A2P2MYY8</accession>